<accession>A0A179B2N8</accession>
<gene>
    <name evidence="3" type="ORF">A4H34_09640</name>
</gene>
<evidence type="ECO:0000256" key="1">
    <source>
        <dbReference type="SAM" id="MobiDB-lite"/>
    </source>
</evidence>
<protein>
    <submittedName>
        <fullName evidence="3">Uncharacterized protein</fullName>
    </submittedName>
</protein>
<reference evidence="3 4" key="1">
    <citation type="submission" date="2016-04" db="EMBL/GenBank/DDBJ databases">
        <title>Peptidophaga gingivicola gen. nov., sp. nov., isolated from human subgingival plaque.</title>
        <authorList>
            <person name="Beall C.J."/>
            <person name="Mokrzan E.M."/>
            <person name="Griffen A.L."/>
            <person name="Leys E.J."/>
        </authorList>
    </citation>
    <scope>NUCLEOTIDE SEQUENCE [LARGE SCALE GENOMIC DNA]</scope>
    <source>
        <strain evidence="3 4">BA112</strain>
    </source>
</reference>
<dbReference type="STRING" id="1823756.A4H34_09640"/>
<keyword evidence="2" id="KW-0812">Transmembrane</keyword>
<dbReference type="Proteomes" id="UP000078368">
    <property type="component" value="Unassembled WGS sequence"/>
</dbReference>
<dbReference type="RefSeq" id="WP_064231951.1">
    <property type="nucleotide sequence ID" value="NZ_LVZK01000003.1"/>
</dbReference>
<evidence type="ECO:0000313" key="3">
    <source>
        <dbReference type="EMBL" id="OAP85351.1"/>
    </source>
</evidence>
<feature type="transmembrane region" description="Helical" evidence="2">
    <location>
        <begin position="179"/>
        <end position="202"/>
    </location>
</feature>
<evidence type="ECO:0000313" key="4">
    <source>
        <dbReference type="Proteomes" id="UP000078368"/>
    </source>
</evidence>
<dbReference type="AlphaFoldDB" id="A0A179B2N8"/>
<feature type="region of interest" description="Disordered" evidence="1">
    <location>
        <begin position="22"/>
        <end position="58"/>
    </location>
</feature>
<dbReference type="EMBL" id="LVZK01000003">
    <property type="protein sequence ID" value="OAP85351.1"/>
    <property type="molecule type" value="Genomic_DNA"/>
</dbReference>
<keyword evidence="2" id="KW-1133">Transmembrane helix</keyword>
<keyword evidence="2" id="KW-0472">Membrane</keyword>
<feature type="transmembrane region" description="Helical" evidence="2">
    <location>
        <begin position="132"/>
        <end position="159"/>
    </location>
</feature>
<name>A0A179B2N8_9ACTO</name>
<keyword evidence="4" id="KW-1185">Reference proteome</keyword>
<sequence>MDDRADDAFGDLLGVFLQKERKKEAQNKPNRLRAERKGGRGRRMSAIAGKRAAARTEPEPRTPGWFVRFMLFFQIAMIYFAPFLTILVPKWSGNDVAIDMIAICLFLPVMLLAQMLIFIVTMVRAISSGVFALGYVVSTFLCSYYLCVFAYALSMGGFGGEGSHPPFLRRIGFSFETSMSVAVFSVYFGVFSLLLALATSFCDTPKKPDKEKSVLVDRKVSERGTLDGDGSPFISS</sequence>
<organism evidence="3 4">
    <name type="scientific">Peptidiphaga gingivicola</name>
    <dbReference type="NCBI Taxonomy" id="2741497"/>
    <lineage>
        <taxon>Bacteria</taxon>
        <taxon>Bacillati</taxon>
        <taxon>Actinomycetota</taxon>
        <taxon>Actinomycetes</taxon>
        <taxon>Actinomycetales</taxon>
        <taxon>Actinomycetaceae</taxon>
        <taxon>Peptidiphaga</taxon>
    </lineage>
</organism>
<feature type="transmembrane region" description="Helical" evidence="2">
    <location>
        <begin position="100"/>
        <end position="120"/>
    </location>
</feature>
<feature type="compositionally biased region" description="Basic and acidic residues" evidence="1">
    <location>
        <begin position="22"/>
        <end position="38"/>
    </location>
</feature>
<proteinExistence type="predicted"/>
<evidence type="ECO:0000256" key="2">
    <source>
        <dbReference type="SAM" id="Phobius"/>
    </source>
</evidence>
<feature type="transmembrane region" description="Helical" evidence="2">
    <location>
        <begin position="65"/>
        <end position="88"/>
    </location>
</feature>
<comment type="caution">
    <text evidence="3">The sequence shown here is derived from an EMBL/GenBank/DDBJ whole genome shotgun (WGS) entry which is preliminary data.</text>
</comment>